<dbReference type="PANTHER" id="PTHR46336:SF30">
    <property type="entry name" value="BTB_POZ DOMAIN-CONTAINING PROTEIN POB1-LIKE"/>
    <property type="match status" value="1"/>
</dbReference>
<organism evidence="4 5">
    <name type="scientific">Morus notabilis</name>
    <dbReference type="NCBI Taxonomy" id="981085"/>
    <lineage>
        <taxon>Eukaryota</taxon>
        <taxon>Viridiplantae</taxon>
        <taxon>Streptophyta</taxon>
        <taxon>Embryophyta</taxon>
        <taxon>Tracheophyta</taxon>
        <taxon>Spermatophyta</taxon>
        <taxon>Magnoliopsida</taxon>
        <taxon>eudicotyledons</taxon>
        <taxon>Gunneridae</taxon>
        <taxon>Pentapetalae</taxon>
        <taxon>rosids</taxon>
        <taxon>fabids</taxon>
        <taxon>Rosales</taxon>
        <taxon>Moraceae</taxon>
        <taxon>Moreae</taxon>
        <taxon>Morus</taxon>
    </lineage>
</organism>
<dbReference type="eggNOG" id="ENOG502QT6M">
    <property type="taxonomic scope" value="Eukaryota"/>
</dbReference>
<evidence type="ECO:0000313" key="4">
    <source>
        <dbReference type="EMBL" id="EXC02965.1"/>
    </source>
</evidence>
<feature type="domain" description="BTB" evidence="3">
    <location>
        <begin position="48"/>
        <end position="117"/>
    </location>
</feature>
<dbReference type="Proteomes" id="UP000030645">
    <property type="component" value="Unassembled WGS sequence"/>
</dbReference>
<accession>W9RQC4</accession>
<dbReference type="AlphaFoldDB" id="W9RQC4"/>
<dbReference type="STRING" id="981085.W9RQC4"/>
<dbReference type="Pfam" id="PF00651">
    <property type="entry name" value="BTB"/>
    <property type="match status" value="1"/>
</dbReference>
<dbReference type="InterPro" id="IPR011333">
    <property type="entry name" value="SKP1/BTB/POZ_sf"/>
</dbReference>
<dbReference type="SUPFAM" id="SSF54695">
    <property type="entry name" value="POZ domain"/>
    <property type="match status" value="1"/>
</dbReference>
<comment type="pathway">
    <text evidence="1">Protein modification; protein ubiquitination.</text>
</comment>
<dbReference type="InterPro" id="IPR000210">
    <property type="entry name" value="BTB/POZ_dom"/>
</dbReference>
<dbReference type="SMART" id="SM00225">
    <property type="entry name" value="BTB"/>
    <property type="match status" value="1"/>
</dbReference>
<sequence>MPGMEGAAGENQEEEAVAMVEESPSDTGVNMNPLGDEAAHSDDSSWSMDCSAVLGVKSIHISSAILAAKSPFFYKLFSNGMRESERRNVTLRIHSSEEAALVDLLNFMYSNTLPVRTPSAILDVLMAADKFEVASCMRYCSRLLRDLPMTRESALLYLDLPSSVLMADAVQPLIEVAKQFLAGLYKDITKFQDDLLSLLLLLLRQHYPVIASRWLPKMRFSSEMGSDPLPTTRRTARSHWLTTGFPHSFSVHDLL</sequence>
<evidence type="ECO:0000256" key="1">
    <source>
        <dbReference type="ARBA" id="ARBA00004906"/>
    </source>
</evidence>
<dbReference type="CDD" id="cd18186">
    <property type="entry name" value="BTB_POZ_ZBTB_KLHL-like"/>
    <property type="match status" value="1"/>
</dbReference>
<evidence type="ECO:0000256" key="2">
    <source>
        <dbReference type="SAM" id="MobiDB-lite"/>
    </source>
</evidence>
<dbReference type="PANTHER" id="PTHR46336">
    <property type="entry name" value="OS02G0260700 PROTEIN"/>
    <property type="match status" value="1"/>
</dbReference>
<dbReference type="FunFam" id="3.30.710.10:FF:000099">
    <property type="entry name" value="BTB/POZ domain-containing protein POB1"/>
    <property type="match status" value="1"/>
</dbReference>
<proteinExistence type="predicted"/>
<dbReference type="Gene3D" id="3.30.710.10">
    <property type="entry name" value="Potassium Channel Kv1.1, Chain A"/>
    <property type="match status" value="1"/>
</dbReference>
<dbReference type="PROSITE" id="PS50097">
    <property type="entry name" value="BTB"/>
    <property type="match status" value="1"/>
</dbReference>
<feature type="region of interest" description="Disordered" evidence="2">
    <location>
        <begin position="1"/>
        <end position="42"/>
    </location>
</feature>
<protein>
    <submittedName>
        <fullName evidence="4">BTB/POZ domain-containing protein</fullName>
    </submittedName>
</protein>
<dbReference type="InterPro" id="IPR045890">
    <property type="entry name" value="POB1-like"/>
</dbReference>
<dbReference type="EMBL" id="KE345372">
    <property type="protein sequence ID" value="EXC02965.1"/>
    <property type="molecule type" value="Genomic_DNA"/>
</dbReference>
<name>W9RQC4_9ROSA</name>
<feature type="compositionally biased region" description="Low complexity" evidence="2">
    <location>
        <begin position="1"/>
        <end position="10"/>
    </location>
</feature>
<keyword evidence="5" id="KW-1185">Reference proteome</keyword>
<evidence type="ECO:0000313" key="5">
    <source>
        <dbReference type="Proteomes" id="UP000030645"/>
    </source>
</evidence>
<dbReference type="GO" id="GO:0005634">
    <property type="term" value="C:nucleus"/>
    <property type="evidence" value="ECO:0007669"/>
    <property type="project" value="TreeGrafter"/>
</dbReference>
<gene>
    <name evidence="4" type="ORF">L484_012092</name>
</gene>
<reference evidence="5" key="1">
    <citation type="submission" date="2013-01" db="EMBL/GenBank/DDBJ databases">
        <title>Draft Genome Sequence of a Mulberry Tree, Morus notabilis C.K. Schneid.</title>
        <authorList>
            <person name="He N."/>
            <person name="Zhao S."/>
        </authorList>
    </citation>
    <scope>NUCLEOTIDE SEQUENCE</scope>
</reference>
<dbReference type="GO" id="GO:0010114">
    <property type="term" value="P:response to red light"/>
    <property type="evidence" value="ECO:0007669"/>
    <property type="project" value="TreeGrafter"/>
</dbReference>
<evidence type="ECO:0000259" key="3">
    <source>
        <dbReference type="PROSITE" id="PS50097"/>
    </source>
</evidence>